<feature type="compositionally biased region" description="Basic and acidic residues" evidence="7">
    <location>
        <begin position="7"/>
        <end position="26"/>
    </location>
</feature>
<comment type="similarity">
    <text evidence="1">Belongs to the N(4)/N(6)-methyltransferase family.</text>
</comment>
<evidence type="ECO:0000256" key="7">
    <source>
        <dbReference type="SAM" id="MobiDB-lite"/>
    </source>
</evidence>
<dbReference type="InterPro" id="IPR029063">
    <property type="entry name" value="SAM-dependent_MTases_sf"/>
</dbReference>
<organism evidence="9 10">
    <name type="scientific">Candidatus Accumulibacter appositus</name>
    <dbReference type="NCBI Taxonomy" id="1454003"/>
    <lineage>
        <taxon>Bacteria</taxon>
        <taxon>Pseudomonadati</taxon>
        <taxon>Pseudomonadota</taxon>
        <taxon>Betaproteobacteria</taxon>
        <taxon>Candidatus Accumulibacter</taxon>
    </lineage>
</organism>
<evidence type="ECO:0000313" key="9">
    <source>
        <dbReference type="EMBL" id="EXI83048.1"/>
    </source>
</evidence>
<dbReference type="GO" id="GO:0032259">
    <property type="term" value="P:methylation"/>
    <property type="evidence" value="ECO:0007669"/>
    <property type="project" value="UniProtKB-KW"/>
</dbReference>
<gene>
    <name evidence="9" type="primary">yhdJ</name>
    <name evidence="9" type="ORF">AW10_00123</name>
</gene>
<evidence type="ECO:0000259" key="8">
    <source>
        <dbReference type="Pfam" id="PF01555"/>
    </source>
</evidence>
<sequence length="111" mass="12822">MAYVLARQERRSKALRQKNEHPAERHVSRGFSLMPVVWKINKPMRDDLYPTMKPVELVEPAIRNSSQPGDRVLDPFGGSCTTLMAAQKSGRIARLMERDPQYVDATVERWR</sequence>
<name>A0A011NJW5_9PROT</name>
<dbReference type="GO" id="GO:0008170">
    <property type="term" value="F:N-methyltransferase activity"/>
    <property type="evidence" value="ECO:0007669"/>
    <property type="project" value="InterPro"/>
</dbReference>
<keyword evidence="3 9" id="KW-0489">Methyltransferase</keyword>
<evidence type="ECO:0000256" key="4">
    <source>
        <dbReference type="ARBA" id="ARBA00022679"/>
    </source>
</evidence>
<dbReference type="InterPro" id="IPR002941">
    <property type="entry name" value="DNA_methylase_N4/N6"/>
</dbReference>
<evidence type="ECO:0000256" key="3">
    <source>
        <dbReference type="ARBA" id="ARBA00022603"/>
    </source>
</evidence>
<dbReference type="Proteomes" id="UP000021816">
    <property type="component" value="Unassembled WGS sequence"/>
</dbReference>
<evidence type="ECO:0000256" key="6">
    <source>
        <dbReference type="ARBA" id="ARBA00047942"/>
    </source>
</evidence>
<keyword evidence="4 9" id="KW-0808">Transferase</keyword>
<dbReference type="Gene3D" id="3.40.50.150">
    <property type="entry name" value="Vaccinia Virus protein VP39"/>
    <property type="match status" value="1"/>
</dbReference>
<feature type="region of interest" description="Disordered" evidence="7">
    <location>
        <begin position="1"/>
        <end position="26"/>
    </location>
</feature>
<evidence type="ECO:0000256" key="5">
    <source>
        <dbReference type="ARBA" id="ARBA00022691"/>
    </source>
</evidence>
<dbReference type="Pfam" id="PF01555">
    <property type="entry name" value="N6_N4_Mtase"/>
    <property type="match status" value="1"/>
</dbReference>
<dbReference type="EMBL" id="JEMX01000006">
    <property type="protein sequence ID" value="EXI83048.1"/>
    <property type="molecule type" value="Genomic_DNA"/>
</dbReference>
<comment type="caution">
    <text evidence="9">The sequence shown here is derived from an EMBL/GenBank/DDBJ whole genome shotgun (WGS) entry which is preliminary data.</text>
</comment>
<dbReference type="STRING" id="1454003.AW10_00123"/>
<dbReference type="SUPFAM" id="SSF53335">
    <property type="entry name" value="S-adenosyl-L-methionine-dependent methyltransferases"/>
    <property type="match status" value="1"/>
</dbReference>
<dbReference type="EC" id="2.1.1.72" evidence="2"/>
<dbReference type="PRINTS" id="PR00506">
    <property type="entry name" value="D21N6MTFRASE"/>
</dbReference>
<feature type="domain" description="DNA methylase N-4/N-6" evidence="8">
    <location>
        <begin position="13"/>
        <end position="107"/>
    </location>
</feature>
<evidence type="ECO:0000313" key="10">
    <source>
        <dbReference type="Proteomes" id="UP000021816"/>
    </source>
</evidence>
<proteinExistence type="inferred from homology"/>
<protein>
    <recommendedName>
        <fullName evidence="2">site-specific DNA-methyltransferase (adenine-specific)</fullName>
        <ecNumber evidence="2">2.1.1.72</ecNumber>
    </recommendedName>
</protein>
<evidence type="ECO:0000256" key="1">
    <source>
        <dbReference type="ARBA" id="ARBA00006594"/>
    </source>
</evidence>
<dbReference type="PATRIC" id="fig|1454003.3.peg.132"/>
<dbReference type="GO" id="GO:0009007">
    <property type="term" value="F:site-specific DNA-methyltransferase (adenine-specific) activity"/>
    <property type="evidence" value="ECO:0007669"/>
    <property type="project" value="UniProtKB-EC"/>
</dbReference>
<accession>A0A011NJW5</accession>
<evidence type="ECO:0000256" key="2">
    <source>
        <dbReference type="ARBA" id="ARBA00011900"/>
    </source>
</evidence>
<comment type="catalytic activity">
    <reaction evidence="6">
        <text>a 2'-deoxyadenosine in DNA + S-adenosyl-L-methionine = an N(6)-methyl-2'-deoxyadenosine in DNA + S-adenosyl-L-homocysteine + H(+)</text>
        <dbReference type="Rhea" id="RHEA:15197"/>
        <dbReference type="Rhea" id="RHEA-COMP:12418"/>
        <dbReference type="Rhea" id="RHEA-COMP:12419"/>
        <dbReference type="ChEBI" id="CHEBI:15378"/>
        <dbReference type="ChEBI" id="CHEBI:57856"/>
        <dbReference type="ChEBI" id="CHEBI:59789"/>
        <dbReference type="ChEBI" id="CHEBI:90615"/>
        <dbReference type="ChEBI" id="CHEBI:90616"/>
        <dbReference type="EC" id="2.1.1.72"/>
    </reaction>
</comment>
<dbReference type="InterPro" id="IPR002295">
    <property type="entry name" value="N4/N6-MTase_EcoPI_Mod-like"/>
</dbReference>
<dbReference type="GO" id="GO:0003677">
    <property type="term" value="F:DNA binding"/>
    <property type="evidence" value="ECO:0007669"/>
    <property type="project" value="InterPro"/>
</dbReference>
<reference evidence="9 10" key="1">
    <citation type="submission" date="2014-02" db="EMBL/GenBank/DDBJ databases">
        <title>Expanding our view of genomic diversity in Candidatus Accumulibacter clades.</title>
        <authorList>
            <person name="Skennerton C.T."/>
            <person name="Barr J.J."/>
            <person name="Slater F.R."/>
            <person name="Bond P.L."/>
            <person name="Tyson G.W."/>
        </authorList>
    </citation>
    <scope>NUCLEOTIDE SEQUENCE [LARGE SCALE GENOMIC DNA]</scope>
    <source>
        <strain evidence="10">BA-92</strain>
    </source>
</reference>
<keyword evidence="5" id="KW-0949">S-adenosyl-L-methionine</keyword>
<dbReference type="AlphaFoldDB" id="A0A011NJW5"/>